<dbReference type="AlphaFoldDB" id="A0A9D1FHD0"/>
<gene>
    <name evidence="1" type="ORF">IAA86_01675</name>
</gene>
<name>A0A9D1FHD0_9BACT</name>
<comment type="caution">
    <text evidence="1">The sequence shown here is derived from an EMBL/GenBank/DDBJ whole genome shotgun (WGS) entry which is preliminary data.</text>
</comment>
<reference evidence="1" key="1">
    <citation type="submission" date="2020-10" db="EMBL/GenBank/DDBJ databases">
        <authorList>
            <person name="Gilroy R."/>
        </authorList>
    </citation>
    <scope>NUCLEOTIDE SEQUENCE</scope>
    <source>
        <strain evidence="1">CHK152-2871</strain>
    </source>
</reference>
<dbReference type="Proteomes" id="UP000886865">
    <property type="component" value="Unassembled WGS sequence"/>
</dbReference>
<proteinExistence type="predicted"/>
<accession>A0A9D1FHD0</accession>
<organism evidence="1 2">
    <name type="scientific">Candidatus Galligastranaerophilus intestinavium</name>
    <dbReference type="NCBI Taxonomy" id="2840836"/>
    <lineage>
        <taxon>Bacteria</taxon>
        <taxon>Candidatus Galligastranaerophilus</taxon>
    </lineage>
</organism>
<evidence type="ECO:0000313" key="2">
    <source>
        <dbReference type="Proteomes" id="UP000886865"/>
    </source>
</evidence>
<reference evidence="1" key="2">
    <citation type="journal article" date="2021" name="PeerJ">
        <title>Extensive microbial diversity within the chicken gut microbiome revealed by metagenomics and culture.</title>
        <authorList>
            <person name="Gilroy R."/>
            <person name="Ravi A."/>
            <person name="Getino M."/>
            <person name="Pursley I."/>
            <person name="Horton D.L."/>
            <person name="Alikhan N.F."/>
            <person name="Baker D."/>
            <person name="Gharbi K."/>
            <person name="Hall N."/>
            <person name="Watson M."/>
            <person name="Adriaenssens E.M."/>
            <person name="Foster-Nyarko E."/>
            <person name="Jarju S."/>
            <person name="Secka A."/>
            <person name="Antonio M."/>
            <person name="Oren A."/>
            <person name="Chaudhuri R.R."/>
            <person name="La Ragione R."/>
            <person name="Hildebrand F."/>
            <person name="Pallen M.J."/>
        </authorList>
    </citation>
    <scope>NUCLEOTIDE SEQUENCE</scope>
    <source>
        <strain evidence="1">CHK152-2871</strain>
    </source>
</reference>
<protein>
    <submittedName>
        <fullName evidence="1">Uncharacterized protein</fullName>
    </submittedName>
</protein>
<evidence type="ECO:0000313" key="1">
    <source>
        <dbReference type="EMBL" id="HIS73714.1"/>
    </source>
</evidence>
<sequence length="139" mass="15389">MKNKEYIDISKAFSSSLVEKVGASTTFNSFVPINKIAELKGLKSNCSLRLAIQKGKYVAREVIVFRGKSYEILYSSLEPEIQRILRGVAAKRTPIASKPVEGCEPAIIQDEKLQDELIKEATQSNCTALVPINSISNNR</sequence>
<dbReference type="EMBL" id="DVJQ01000014">
    <property type="protein sequence ID" value="HIS73714.1"/>
    <property type="molecule type" value="Genomic_DNA"/>
</dbReference>